<feature type="region of interest" description="Disordered" evidence="1">
    <location>
        <begin position="1"/>
        <end position="28"/>
    </location>
</feature>
<sequence>MGVPGQRGPRGPQGIQGPRGPQGPIGFQGVVGPRGRNRILQTFSTVETTTATLNPGGSTNLLEQTVTGLTTANKVLVQVSYTYAFTSLPPNAPSIVCEAIFGLNSSSALLGEASLFVGQSLINGSSIAQTEFQSTDSFTFLDTNTNGNTTYSLTPTYVQGESGSNLQITSRVLIATVI</sequence>
<organism evidence="2 3">
    <name type="scientific">Marininema mesophilum</name>
    <dbReference type="NCBI Taxonomy" id="1048340"/>
    <lineage>
        <taxon>Bacteria</taxon>
        <taxon>Bacillati</taxon>
        <taxon>Bacillota</taxon>
        <taxon>Bacilli</taxon>
        <taxon>Bacillales</taxon>
        <taxon>Thermoactinomycetaceae</taxon>
        <taxon>Marininema</taxon>
    </lineage>
</organism>
<protein>
    <recommendedName>
        <fullName evidence="4">Collagen triple helix repeat-containing protein</fullName>
    </recommendedName>
</protein>
<dbReference type="EMBL" id="FNNQ01000033">
    <property type="protein sequence ID" value="SDX59509.1"/>
    <property type="molecule type" value="Genomic_DNA"/>
</dbReference>
<name>A0A1H3D1F3_9BACL</name>
<dbReference type="Proteomes" id="UP000198534">
    <property type="component" value="Unassembled WGS sequence"/>
</dbReference>
<reference evidence="2 3" key="1">
    <citation type="submission" date="2016-10" db="EMBL/GenBank/DDBJ databases">
        <authorList>
            <person name="de Groot N.N."/>
        </authorList>
    </citation>
    <scope>NUCLEOTIDE SEQUENCE [LARGE SCALE GENOMIC DNA]</scope>
    <source>
        <strain evidence="2 3">DSM 45610</strain>
    </source>
</reference>
<dbReference type="STRING" id="1048340.SAMN05444487_1334"/>
<proteinExistence type="predicted"/>
<keyword evidence="3" id="KW-1185">Reference proteome</keyword>
<dbReference type="RefSeq" id="WP_091743064.1">
    <property type="nucleotide sequence ID" value="NZ_FNNQ01000033.1"/>
</dbReference>
<dbReference type="AlphaFoldDB" id="A0A1H3D1F3"/>
<gene>
    <name evidence="2" type="ORF">SAMN05444487_1334</name>
</gene>
<accession>A0A1H3D1F3</accession>
<evidence type="ECO:0000313" key="2">
    <source>
        <dbReference type="EMBL" id="SDX59509.1"/>
    </source>
</evidence>
<evidence type="ECO:0008006" key="4">
    <source>
        <dbReference type="Google" id="ProtNLM"/>
    </source>
</evidence>
<evidence type="ECO:0000313" key="3">
    <source>
        <dbReference type="Proteomes" id="UP000198534"/>
    </source>
</evidence>
<evidence type="ECO:0000256" key="1">
    <source>
        <dbReference type="SAM" id="MobiDB-lite"/>
    </source>
</evidence>